<proteinExistence type="predicted"/>
<evidence type="ECO:0000313" key="1">
    <source>
        <dbReference type="EMBL" id="GFP19386.1"/>
    </source>
</evidence>
<sequence>MSLLLIQRYARRLIIENRIEDSIDFFHRDALSSAVAMKVNLDVQLTLMASSLYRLMALKIGNGYENASYEPLNVTSVKRAVVLV</sequence>
<dbReference type="AlphaFoldDB" id="A0A6V8NLH6"/>
<accession>A0A6V8NLH6</accession>
<name>A0A6V8NLH6_9ACTN</name>
<evidence type="ECO:0000313" key="2">
    <source>
        <dbReference type="Proteomes" id="UP000574717"/>
    </source>
</evidence>
<gene>
    <name evidence="1" type="ORF">HKBW3S03_00891</name>
</gene>
<reference evidence="1 2" key="1">
    <citation type="journal article" date="2020" name="Front. Microbiol.">
        <title>Single-cell genomics of novel Actinobacteria with the Wood-Ljungdahl pathway discovered in a serpentinizing system.</title>
        <authorList>
            <person name="Merino N."/>
            <person name="Kawai M."/>
            <person name="Boyd E.S."/>
            <person name="Colman D.R."/>
            <person name="McGlynn S.E."/>
            <person name="Nealson K.H."/>
            <person name="Kurokawa K."/>
            <person name="Hongoh Y."/>
        </authorList>
    </citation>
    <scope>NUCLEOTIDE SEQUENCE [LARGE SCALE GENOMIC DNA]</scope>
    <source>
        <strain evidence="1 2">S03</strain>
    </source>
</reference>
<comment type="caution">
    <text evidence="1">The sequence shown here is derived from an EMBL/GenBank/DDBJ whole genome shotgun (WGS) entry which is preliminary data.</text>
</comment>
<dbReference type="Proteomes" id="UP000574717">
    <property type="component" value="Unassembled WGS sequence"/>
</dbReference>
<dbReference type="EMBL" id="BLRU01000070">
    <property type="protein sequence ID" value="GFP19386.1"/>
    <property type="molecule type" value="Genomic_DNA"/>
</dbReference>
<feature type="non-terminal residue" evidence="1">
    <location>
        <position position="84"/>
    </location>
</feature>
<protein>
    <submittedName>
        <fullName evidence="1">Uncharacterized protein</fullName>
    </submittedName>
</protein>
<organism evidence="1 2">
    <name type="scientific">Candidatus Hakubella thermalkaliphila</name>
    <dbReference type="NCBI Taxonomy" id="2754717"/>
    <lineage>
        <taxon>Bacteria</taxon>
        <taxon>Bacillati</taxon>
        <taxon>Actinomycetota</taxon>
        <taxon>Actinomycetota incertae sedis</taxon>
        <taxon>Candidatus Hakubellales</taxon>
        <taxon>Candidatus Hakubellaceae</taxon>
        <taxon>Candidatus Hakubella</taxon>
    </lineage>
</organism>